<dbReference type="EMBL" id="JBHVZQ010000041">
    <property type="protein sequence ID" value="MFF1277738.1"/>
    <property type="molecule type" value="Genomic_DNA"/>
</dbReference>
<dbReference type="Proteomes" id="UP001601627">
    <property type="component" value="Unassembled WGS sequence"/>
</dbReference>
<feature type="region of interest" description="Disordered" evidence="1">
    <location>
        <begin position="81"/>
        <end position="122"/>
    </location>
</feature>
<feature type="region of interest" description="Disordered" evidence="1">
    <location>
        <begin position="1"/>
        <end position="37"/>
    </location>
</feature>
<evidence type="ECO:0000256" key="1">
    <source>
        <dbReference type="SAM" id="MobiDB-lite"/>
    </source>
</evidence>
<keyword evidence="2" id="KW-1133">Transmembrane helix</keyword>
<reference evidence="3 4" key="1">
    <citation type="submission" date="2024-09" db="EMBL/GenBank/DDBJ databases">
        <title>The Natural Products Discovery Center: Release of the First 8490 Sequenced Strains for Exploring Actinobacteria Biosynthetic Diversity.</title>
        <authorList>
            <person name="Kalkreuter E."/>
            <person name="Kautsar S.A."/>
            <person name="Yang D."/>
            <person name="Bader C.D."/>
            <person name="Teijaro C.N."/>
            <person name="Fluegel L."/>
            <person name="Davis C.M."/>
            <person name="Simpson J.R."/>
            <person name="Lauterbach L."/>
            <person name="Steele A.D."/>
            <person name="Gui C."/>
            <person name="Meng S."/>
            <person name="Li G."/>
            <person name="Viehrig K."/>
            <person name="Ye F."/>
            <person name="Su P."/>
            <person name="Kiefer A.F."/>
            <person name="Nichols A."/>
            <person name="Cepeda A.J."/>
            <person name="Yan W."/>
            <person name="Fan B."/>
            <person name="Jiang Y."/>
            <person name="Adhikari A."/>
            <person name="Zheng C.-J."/>
            <person name="Schuster L."/>
            <person name="Cowan T.M."/>
            <person name="Smanski M.J."/>
            <person name="Chevrette M.G."/>
            <person name="De Carvalho L.P.S."/>
            <person name="Shen B."/>
        </authorList>
    </citation>
    <scope>NUCLEOTIDE SEQUENCE [LARGE SCALE GENOMIC DNA]</scope>
    <source>
        <strain evidence="3 4">NPDC058328</strain>
    </source>
</reference>
<accession>A0ABW6QG85</accession>
<dbReference type="InterPro" id="IPR021401">
    <property type="entry name" value="DUF3040"/>
</dbReference>
<evidence type="ECO:0000256" key="2">
    <source>
        <dbReference type="SAM" id="Phobius"/>
    </source>
</evidence>
<keyword evidence="2" id="KW-0812">Transmembrane</keyword>
<proteinExistence type="predicted"/>
<protein>
    <submittedName>
        <fullName evidence="3">DUF3040 domain-containing protein</fullName>
    </submittedName>
</protein>
<dbReference type="RefSeq" id="WP_388239774.1">
    <property type="nucleotide sequence ID" value="NZ_JBHVZQ010000041.1"/>
</dbReference>
<name>A0ABW6QG85_9ACTN</name>
<gene>
    <name evidence="3" type="ORF">ACFVZC_30770</name>
</gene>
<keyword evidence="2" id="KW-0472">Membrane</keyword>
<organism evidence="3 4">
    <name type="scientific">Streptomyces marokkonensis</name>
    <dbReference type="NCBI Taxonomy" id="324855"/>
    <lineage>
        <taxon>Bacteria</taxon>
        <taxon>Bacillati</taxon>
        <taxon>Actinomycetota</taxon>
        <taxon>Actinomycetes</taxon>
        <taxon>Kitasatosporales</taxon>
        <taxon>Streptomycetaceae</taxon>
        <taxon>Streptomyces</taxon>
    </lineage>
</organism>
<feature type="compositionally biased region" description="Basic and acidic residues" evidence="1">
    <location>
        <begin position="81"/>
        <end position="98"/>
    </location>
</feature>
<comment type="caution">
    <text evidence="3">The sequence shown here is derived from an EMBL/GenBank/DDBJ whole genome shotgun (WGS) entry which is preliminary data.</text>
</comment>
<evidence type="ECO:0000313" key="4">
    <source>
        <dbReference type="Proteomes" id="UP001601627"/>
    </source>
</evidence>
<evidence type="ECO:0000313" key="3">
    <source>
        <dbReference type="EMBL" id="MFF1277738.1"/>
    </source>
</evidence>
<sequence length="122" mass="13002">MPQSNDDRLVGPAAPLEHEDPRRARPPSAGQPARPRGYRRAGACWALVIGVTMLVAGVIVPDGLLIAAGLVLSGIAVQLLDPDRRPARAARDVPDTTRRPGRAKPPRAPCHRSEATPLPCEE</sequence>
<dbReference type="Pfam" id="PF11239">
    <property type="entry name" value="DUF3040"/>
    <property type="match status" value="1"/>
</dbReference>
<feature type="transmembrane region" description="Helical" evidence="2">
    <location>
        <begin position="41"/>
        <end position="59"/>
    </location>
</feature>
<keyword evidence="4" id="KW-1185">Reference proteome</keyword>